<dbReference type="EMBL" id="AWEY01000006">
    <property type="protein sequence ID" value="ERK40405.1"/>
    <property type="molecule type" value="Genomic_DNA"/>
</dbReference>
<gene>
    <name evidence="3" type="ORF">HMPREF9135_2176</name>
</gene>
<dbReference type="RefSeq" id="WP_021588633.1">
    <property type="nucleotide sequence ID" value="NZ_AWEY01000006.1"/>
</dbReference>
<feature type="chain" id="PRO_5004633144" evidence="1">
    <location>
        <begin position="17"/>
        <end position="304"/>
    </location>
</feature>
<sequence length="304" mass="34938">MKALIAFGLFLTSLLAARSQSFGTHWIASPQVDSTSQVWFKQSFVLPRRPHRAMLTVLSTGYFAVYVNKWKVDLASIAPYRAYGDTLARGVCYDVTRYMRRDTNVVAVWYSPVFPHIEPRQLSVSLVMTDPQGRTRTLESDRGWLCRRASRRLNADGGEDIDGRSHPAKWNEAFTDLALWRPAVDAKASPTEGYRLEERFRPQLKAHRRRSQNYFDLMDDTVFYEFGTGFYGTLRVTLRDARPGQVIHIGNITYTCNGKTDEQAISRFAPGFYRRVPIWGDSRFDNKQIQYVEAVEVAPAWPDF</sequence>
<comment type="caution">
    <text evidence="3">The sequence shown here is derived from an EMBL/GenBank/DDBJ whole genome shotgun (WGS) entry which is preliminary data.</text>
</comment>
<dbReference type="InterPro" id="IPR013737">
    <property type="entry name" value="Bac_rhamnosid_N"/>
</dbReference>
<dbReference type="Pfam" id="PF08531">
    <property type="entry name" value="Bac_rhamnosid_N"/>
    <property type="match status" value="1"/>
</dbReference>
<dbReference type="PATRIC" id="fig|1115809.3.peg.198"/>
<evidence type="ECO:0000259" key="2">
    <source>
        <dbReference type="Pfam" id="PF08531"/>
    </source>
</evidence>
<dbReference type="Gene3D" id="2.60.120.260">
    <property type="entry name" value="Galactose-binding domain-like"/>
    <property type="match status" value="1"/>
</dbReference>
<accession>U2NQT6</accession>
<evidence type="ECO:0000313" key="4">
    <source>
        <dbReference type="Proteomes" id="UP000016648"/>
    </source>
</evidence>
<organism evidence="3 4">
    <name type="scientific">Segatella baroniae F0067</name>
    <dbReference type="NCBI Taxonomy" id="1115809"/>
    <lineage>
        <taxon>Bacteria</taxon>
        <taxon>Pseudomonadati</taxon>
        <taxon>Bacteroidota</taxon>
        <taxon>Bacteroidia</taxon>
        <taxon>Bacteroidales</taxon>
        <taxon>Prevotellaceae</taxon>
        <taxon>Segatella</taxon>
    </lineage>
</organism>
<feature type="signal peptide" evidence="1">
    <location>
        <begin position="1"/>
        <end position="16"/>
    </location>
</feature>
<dbReference type="InterPro" id="IPR016007">
    <property type="entry name" value="Alpha_rhamnosid"/>
</dbReference>
<keyword evidence="4" id="KW-1185">Reference proteome</keyword>
<dbReference type="AlphaFoldDB" id="U2NQT6"/>
<feature type="domain" description="Bacterial alpha-L-rhamnosidase N-terminal" evidence="2">
    <location>
        <begin position="49"/>
        <end position="188"/>
    </location>
</feature>
<dbReference type="PANTHER" id="PTHR33307">
    <property type="entry name" value="ALPHA-RHAMNOSIDASE (EUROFUNG)"/>
    <property type="match status" value="1"/>
</dbReference>
<protein>
    <submittedName>
        <fullName evidence="3">Alpha-L-rhamnosidase N-terminal domain protein</fullName>
    </submittedName>
</protein>
<keyword evidence="1" id="KW-0732">Signal</keyword>
<proteinExistence type="predicted"/>
<dbReference type="PANTHER" id="PTHR33307:SF6">
    <property type="entry name" value="ALPHA-RHAMNOSIDASE (EUROFUNG)-RELATED"/>
    <property type="match status" value="1"/>
</dbReference>
<name>U2NQT6_9BACT</name>
<reference evidence="3 4" key="1">
    <citation type="submission" date="2013-08" db="EMBL/GenBank/DDBJ databases">
        <authorList>
            <person name="Durkin A.S."/>
            <person name="Haft D.R."/>
            <person name="McCorrison J."/>
            <person name="Torralba M."/>
            <person name="Gillis M."/>
            <person name="Haft D.H."/>
            <person name="Methe B."/>
            <person name="Sutton G."/>
            <person name="Nelson K.E."/>
        </authorList>
    </citation>
    <scope>NUCLEOTIDE SEQUENCE [LARGE SCALE GENOMIC DNA]</scope>
    <source>
        <strain evidence="3 4">F0067</strain>
    </source>
</reference>
<dbReference type="Proteomes" id="UP000016648">
    <property type="component" value="Unassembled WGS sequence"/>
</dbReference>
<evidence type="ECO:0000313" key="3">
    <source>
        <dbReference type="EMBL" id="ERK40405.1"/>
    </source>
</evidence>
<evidence type="ECO:0000256" key="1">
    <source>
        <dbReference type="SAM" id="SignalP"/>
    </source>
</evidence>